<dbReference type="InterPro" id="IPR029063">
    <property type="entry name" value="SAM-dependent_MTases_sf"/>
</dbReference>
<reference evidence="1" key="2">
    <citation type="submission" date="2023-02" db="EMBL/GenBank/DDBJ databases">
        <authorList>
            <consortium name="DOE Joint Genome Institute"/>
            <person name="Mondo S.J."/>
            <person name="Chang Y."/>
            <person name="Wang Y."/>
            <person name="Ahrendt S."/>
            <person name="Andreopoulos W."/>
            <person name="Barry K."/>
            <person name="Beard J."/>
            <person name="Benny G.L."/>
            <person name="Blankenship S."/>
            <person name="Bonito G."/>
            <person name="Cuomo C."/>
            <person name="Desiro A."/>
            <person name="Gervers K.A."/>
            <person name="Hundley H."/>
            <person name="Kuo A."/>
            <person name="LaButti K."/>
            <person name="Lang B.F."/>
            <person name="Lipzen A."/>
            <person name="O'Donnell K."/>
            <person name="Pangilinan J."/>
            <person name="Reynolds N."/>
            <person name="Sandor L."/>
            <person name="Smith M.W."/>
            <person name="Tsang A."/>
            <person name="Grigoriev I.V."/>
            <person name="Stajich J.E."/>
            <person name="Spatafora J.W."/>
        </authorList>
    </citation>
    <scope>NUCLEOTIDE SEQUENCE</scope>
    <source>
        <strain evidence="1">RSA 2281</strain>
    </source>
</reference>
<comment type="caution">
    <text evidence="1">The sequence shown here is derived from an EMBL/GenBank/DDBJ whole genome shotgun (WGS) entry which is preliminary data.</text>
</comment>
<dbReference type="Proteomes" id="UP001209540">
    <property type="component" value="Unassembled WGS sequence"/>
</dbReference>
<evidence type="ECO:0000313" key="2">
    <source>
        <dbReference type="Proteomes" id="UP001209540"/>
    </source>
</evidence>
<name>A0AAD5JV21_9FUNG</name>
<dbReference type="InterPro" id="IPR019410">
    <property type="entry name" value="Methyltransf_16"/>
</dbReference>
<reference evidence="1" key="1">
    <citation type="journal article" date="2022" name="IScience">
        <title>Evolution of zygomycete secretomes and the origins of terrestrial fungal ecologies.</title>
        <authorList>
            <person name="Chang Y."/>
            <person name="Wang Y."/>
            <person name="Mondo S."/>
            <person name="Ahrendt S."/>
            <person name="Andreopoulos W."/>
            <person name="Barry K."/>
            <person name="Beard J."/>
            <person name="Benny G.L."/>
            <person name="Blankenship S."/>
            <person name="Bonito G."/>
            <person name="Cuomo C."/>
            <person name="Desiro A."/>
            <person name="Gervers K.A."/>
            <person name="Hundley H."/>
            <person name="Kuo A."/>
            <person name="LaButti K."/>
            <person name="Lang B.F."/>
            <person name="Lipzen A."/>
            <person name="O'Donnell K."/>
            <person name="Pangilinan J."/>
            <person name="Reynolds N."/>
            <person name="Sandor L."/>
            <person name="Smith M.E."/>
            <person name="Tsang A."/>
            <person name="Grigoriev I.V."/>
            <person name="Stajich J.E."/>
            <person name="Spatafora J.W."/>
        </authorList>
    </citation>
    <scope>NUCLEOTIDE SEQUENCE</scope>
    <source>
        <strain evidence="1">RSA 2281</strain>
    </source>
</reference>
<keyword evidence="1" id="KW-0808">Transferase</keyword>
<dbReference type="GO" id="GO:0032259">
    <property type="term" value="P:methylation"/>
    <property type="evidence" value="ECO:0007669"/>
    <property type="project" value="UniProtKB-KW"/>
</dbReference>
<gene>
    <name evidence="1" type="ORF">BDA99DRAFT_449194</name>
</gene>
<dbReference type="Gene3D" id="3.40.50.150">
    <property type="entry name" value="Vaccinia Virus protein VP39"/>
    <property type="match status" value="1"/>
</dbReference>
<dbReference type="SUPFAM" id="SSF53335">
    <property type="entry name" value="S-adenosyl-L-methionine-dependent methyltransferases"/>
    <property type="match status" value="1"/>
</dbReference>
<accession>A0AAD5JV21</accession>
<dbReference type="GO" id="GO:0008168">
    <property type="term" value="F:methyltransferase activity"/>
    <property type="evidence" value="ECO:0007669"/>
    <property type="project" value="UniProtKB-KW"/>
</dbReference>
<proteinExistence type="predicted"/>
<evidence type="ECO:0000313" key="1">
    <source>
        <dbReference type="EMBL" id="KAI9243322.1"/>
    </source>
</evidence>
<keyword evidence="1" id="KW-0489">Methyltransferase</keyword>
<protein>
    <submittedName>
        <fullName evidence="1">Methyltransferase-domain-containing protein</fullName>
    </submittedName>
</protein>
<dbReference type="EMBL" id="JAIXMP010000075">
    <property type="protein sequence ID" value="KAI9243322.1"/>
    <property type="molecule type" value="Genomic_DNA"/>
</dbReference>
<organism evidence="1 2">
    <name type="scientific">Phascolomyces articulosus</name>
    <dbReference type="NCBI Taxonomy" id="60185"/>
    <lineage>
        <taxon>Eukaryota</taxon>
        <taxon>Fungi</taxon>
        <taxon>Fungi incertae sedis</taxon>
        <taxon>Mucoromycota</taxon>
        <taxon>Mucoromycotina</taxon>
        <taxon>Mucoromycetes</taxon>
        <taxon>Mucorales</taxon>
        <taxon>Lichtheimiaceae</taxon>
        <taxon>Phascolomyces</taxon>
    </lineage>
</organism>
<keyword evidence="2" id="KW-1185">Reference proteome</keyword>
<dbReference type="Pfam" id="PF10294">
    <property type="entry name" value="Methyltransf_16"/>
    <property type="match status" value="1"/>
</dbReference>
<dbReference type="AlphaFoldDB" id="A0AAD5JV21"/>
<dbReference type="PANTHER" id="PTHR14614">
    <property type="entry name" value="HEPATOCELLULAR CARCINOMA-ASSOCIATED ANTIGEN"/>
    <property type="match status" value="1"/>
</dbReference>
<sequence length="305" mass="34573">MTVGYEGSGKGGFEYRIIRDTKKKDEQSFKGYYLHISVSHVESCTLSPHVLPLVIGPIQINNNSESVIDHPTNAPIELWPENTCMVHDIYRLFSHTVVQEYWDAGIPGKIWDSAIVMLEFLKNLMPFLAERQHIVDLSAGTGLLGYYANNNIHSGATSSTDHHVTITELEEALELIQRNATLNSNQPKVNIHPLLWGNREQAEMCGKADIIMASDVLYESGFFDDLVQALYDLSKPTTKIYIGYKRRGLDTAEEERFWKRCMDRGFKVTLLQQSSDIDNNDAETDMVPDLAQQTGVQIYRLTRCL</sequence>